<evidence type="ECO:0000256" key="1">
    <source>
        <dbReference type="SAM" id="Phobius"/>
    </source>
</evidence>
<keyword evidence="3" id="KW-1185">Reference proteome</keyword>
<feature type="transmembrane region" description="Helical" evidence="1">
    <location>
        <begin position="58"/>
        <end position="81"/>
    </location>
</feature>
<sequence>MAEPGPTPEMAAKRAWEARDLYILPDLFYIAITVTVFTLVGAFVHLTRGHLSLDYTSLINAALVCCVVAVILFLVVTYLGFAYDRSKKHFETSARTGRQTTHNYARENARERSTEALGQCECNCESKVHRPMWLEIFPQNLRSLMLSAPGQLALSFVILLGILHNRAPTWLQEMGTYEVISSYHTRDTMRLPGMVILAQRDDPFAARIVDDNGPPFCYWRRVNNTAPCEPGDYSNPSINKSCNCSRNITSSSTSLTIRGREYDAYVLAAPFNVSEAHIPVLYWTRPNPGSDVSAATTDGPRPLVPRERCTQSSLFVAFFDAQAVSDYATDNALLGDTIGRAFDSIQRISAGQVIDIQLRRRDFQSRDRNKPPITVFDPIWSPSVSTGSCDTAFYVSYATLMVQEASENPILEPHELIAELGGILAQSPCGSMRLNSTLRCLANFSVDITPLEGVRILYSATLIAYATPLFE</sequence>
<keyword evidence="1" id="KW-0812">Transmembrane</keyword>
<keyword evidence="1" id="KW-0472">Membrane</keyword>
<keyword evidence="1" id="KW-1133">Transmembrane helix</keyword>
<organism evidence="2 3">
    <name type="scientific">Ceraceosorus guamensis</name>
    <dbReference type="NCBI Taxonomy" id="1522189"/>
    <lineage>
        <taxon>Eukaryota</taxon>
        <taxon>Fungi</taxon>
        <taxon>Dikarya</taxon>
        <taxon>Basidiomycota</taxon>
        <taxon>Ustilaginomycotina</taxon>
        <taxon>Exobasidiomycetes</taxon>
        <taxon>Ceraceosorales</taxon>
        <taxon>Ceraceosoraceae</taxon>
        <taxon>Ceraceosorus</taxon>
    </lineage>
</organism>
<accession>A0A316VZB8</accession>
<feature type="transmembrane region" description="Helical" evidence="1">
    <location>
        <begin position="21"/>
        <end position="46"/>
    </location>
</feature>
<feature type="transmembrane region" description="Helical" evidence="1">
    <location>
        <begin position="144"/>
        <end position="163"/>
    </location>
</feature>
<dbReference type="RefSeq" id="XP_025368005.1">
    <property type="nucleotide sequence ID" value="XM_025515242.1"/>
</dbReference>
<dbReference type="InParanoid" id="A0A316VZB8"/>
<protein>
    <submittedName>
        <fullName evidence="2">Uncharacterized protein</fullName>
    </submittedName>
</protein>
<dbReference type="EMBL" id="KZ819405">
    <property type="protein sequence ID" value="PWN40845.1"/>
    <property type="molecule type" value="Genomic_DNA"/>
</dbReference>
<dbReference type="Proteomes" id="UP000245783">
    <property type="component" value="Unassembled WGS sequence"/>
</dbReference>
<evidence type="ECO:0000313" key="2">
    <source>
        <dbReference type="EMBL" id="PWN40845.1"/>
    </source>
</evidence>
<evidence type="ECO:0000313" key="3">
    <source>
        <dbReference type="Proteomes" id="UP000245783"/>
    </source>
</evidence>
<proteinExistence type="predicted"/>
<dbReference type="GeneID" id="37037112"/>
<dbReference type="AlphaFoldDB" id="A0A316VZB8"/>
<name>A0A316VZB8_9BASI</name>
<reference evidence="2 3" key="1">
    <citation type="journal article" date="2018" name="Mol. Biol. Evol.">
        <title>Broad Genomic Sampling Reveals a Smut Pathogenic Ancestry of the Fungal Clade Ustilaginomycotina.</title>
        <authorList>
            <person name="Kijpornyongpan T."/>
            <person name="Mondo S.J."/>
            <person name="Barry K."/>
            <person name="Sandor L."/>
            <person name="Lee J."/>
            <person name="Lipzen A."/>
            <person name="Pangilinan J."/>
            <person name="LaButti K."/>
            <person name="Hainaut M."/>
            <person name="Henrissat B."/>
            <person name="Grigoriev I.V."/>
            <person name="Spatafora J.W."/>
            <person name="Aime M.C."/>
        </authorList>
    </citation>
    <scope>NUCLEOTIDE SEQUENCE [LARGE SCALE GENOMIC DNA]</scope>
    <source>
        <strain evidence="2 3">MCA 4658</strain>
    </source>
</reference>
<gene>
    <name evidence="2" type="ORF">IE81DRAFT_331332</name>
</gene>